<evidence type="ECO:0000256" key="3">
    <source>
        <dbReference type="ARBA" id="ARBA00022989"/>
    </source>
</evidence>
<evidence type="ECO:0000256" key="4">
    <source>
        <dbReference type="ARBA" id="ARBA00023136"/>
    </source>
</evidence>
<organism evidence="7 8">
    <name type="scientific">Clitoria ternatea</name>
    <name type="common">Butterfly pea</name>
    <dbReference type="NCBI Taxonomy" id="43366"/>
    <lineage>
        <taxon>Eukaryota</taxon>
        <taxon>Viridiplantae</taxon>
        <taxon>Streptophyta</taxon>
        <taxon>Embryophyta</taxon>
        <taxon>Tracheophyta</taxon>
        <taxon>Spermatophyta</taxon>
        <taxon>Magnoliopsida</taxon>
        <taxon>eudicotyledons</taxon>
        <taxon>Gunneridae</taxon>
        <taxon>Pentapetalae</taxon>
        <taxon>rosids</taxon>
        <taxon>fabids</taxon>
        <taxon>Fabales</taxon>
        <taxon>Fabaceae</taxon>
        <taxon>Papilionoideae</taxon>
        <taxon>50 kb inversion clade</taxon>
        <taxon>NPAAA clade</taxon>
        <taxon>indigoferoid/millettioid clade</taxon>
        <taxon>Phaseoleae</taxon>
        <taxon>Clitoria</taxon>
    </lineage>
</organism>
<dbReference type="PANTHER" id="PTHR31234">
    <property type="entry name" value="LATE EMBRYOGENESIS ABUNDANT (LEA) HYDROXYPROLINE-RICH GLYCOPROTEIN FAMILY"/>
    <property type="match status" value="1"/>
</dbReference>
<dbReference type="GO" id="GO:0098542">
    <property type="term" value="P:defense response to other organism"/>
    <property type="evidence" value="ECO:0007669"/>
    <property type="project" value="InterPro"/>
</dbReference>
<dbReference type="Pfam" id="PF03168">
    <property type="entry name" value="LEA_2"/>
    <property type="match status" value="1"/>
</dbReference>
<evidence type="ECO:0000256" key="1">
    <source>
        <dbReference type="ARBA" id="ARBA00004167"/>
    </source>
</evidence>
<proteinExistence type="predicted"/>
<dbReference type="GO" id="GO:0016020">
    <property type="term" value="C:membrane"/>
    <property type="evidence" value="ECO:0007669"/>
    <property type="project" value="UniProtKB-SubCell"/>
</dbReference>
<protein>
    <recommendedName>
        <fullName evidence="6">Late embryogenesis abundant protein LEA-2 subgroup domain-containing protein</fullName>
    </recommendedName>
</protein>
<sequence>MKEGSGGRGWKICLVVTFGLVIAIVLVAVILAMTVYKPKPPIIHVDSIGLKNVEMGVNVFSLTMVVNVTLELDVSVQNPNKFGFRYYGGSATLNYRGQLIGDATIPDGECPAEETKGINVTLTIMADRFVSTPEVLKDIASGILPLNTVMNVSGKVIILGFIKFRVESSSSCDFTVNLSMKKVVDKKCQSKTAF</sequence>
<dbReference type="AlphaFoldDB" id="A0AAN9JAZ0"/>
<dbReference type="SUPFAM" id="SSF117070">
    <property type="entry name" value="LEA14-like"/>
    <property type="match status" value="1"/>
</dbReference>
<dbReference type="Proteomes" id="UP001359559">
    <property type="component" value="Unassembled WGS sequence"/>
</dbReference>
<feature type="domain" description="Late embryogenesis abundant protein LEA-2 subgroup" evidence="6">
    <location>
        <begin position="74"/>
        <end position="172"/>
    </location>
</feature>
<reference evidence="7 8" key="1">
    <citation type="submission" date="2024-01" db="EMBL/GenBank/DDBJ databases">
        <title>The genomes of 5 underutilized Papilionoideae crops provide insights into root nodulation and disease resistance.</title>
        <authorList>
            <person name="Yuan L."/>
        </authorList>
    </citation>
    <scope>NUCLEOTIDE SEQUENCE [LARGE SCALE GENOMIC DNA]</scope>
    <source>
        <strain evidence="7">LY-2023</strain>
        <tissue evidence="7">Leaf</tissue>
    </source>
</reference>
<comment type="subcellular location">
    <subcellularLocation>
        <location evidence="1">Membrane</location>
        <topology evidence="1">Single-pass membrane protein</topology>
    </subcellularLocation>
</comment>
<dbReference type="InterPro" id="IPR004864">
    <property type="entry name" value="LEA_2"/>
</dbReference>
<keyword evidence="4 5" id="KW-0472">Membrane</keyword>
<name>A0AAN9JAZ0_CLITE</name>
<evidence type="ECO:0000256" key="5">
    <source>
        <dbReference type="SAM" id="Phobius"/>
    </source>
</evidence>
<evidence type="ECO:0000313" key="8">
    <source>
        <dbReference type="Proteomes" id="UP001359559"/>
    </source>
</evidence>
<accession>A0AAN9JAZ0</accession>
<dbReference type="Gene3D" id="2.60.40.1820">
    <property type="match status" value="1"/>
</dbReference>
<dbReference type="InterPro" id="IPR044839">
    <property type="entry name" value="NDR1-like"/>
</dbReference>
<keyword evidence="3 5" id="KW-1133">Transmembrane helix</keyword>
<keyword evidence="8" id="KW-1185">Reference proteome</keyword>
<evidence type="ECO:0000256" key="2">
    <source>
        <dbReference type="ARBA" id="ARBA00022692"/>
    </source>
</evidence>
<dbReference type="PANTHER" id="PTHR31234:SF65">
    <property type="entry name" value="LATE EMBRYOGENESIS ABUNDANT PROTEIN, LEA_2 SUBGROUP"/>
    <property type="match status" value="1"/>
</dbReference>
<evidence type="ECO:0000313" key="7">
    <source>
        <dbReference type="EMBL" id="KAK7294926.1"/>
    </source>
</evidence>
<gene>
    <name evidence="7" type="ORF">RJT34_17825</name>
</gene>
<comment type="caution">
    <text evidence="7">The sequence shown here is derived from an EMBL/GenBank/DDBJ whole genome shotgun (WGS) entry which is preliminary data.</text>
</comment>
<dbReference type="EMBL" id="JAYKXN010000004">
    <property type="protein sequence ID" value="KAK7294926.1"/>
    <property type="molecule type" value="Genomic_DNA"/>
</dbReference>
<evidence type="ECO:0000259" key="6">
    <source>
        <dbReference type="Pfam" id="PF03168"/>
    </source>
</evidence>
<feature type="transmembrane region" description="Helical" evidence="5">
    <location>
        <begin position="12"/>
        <end position="36"/>
    </location>
</feature>
<keyword evidence="2 5" id="KW-0812">Transmembrane</keyword>